<evidence type="ECO:0000256" key="4">
    <source>
        <dbReference type="ARBA" id="ARBA00022723"/>
    </source>
</evidence>
<evidence type="ECO:0000256" key="5">
    <source>
        <dbReference type="ARBA" id="ARBA00022801"/>
    </source>
</evidence>
<dbReference type="InterPro" id="IPR050556">
    <property type="entry name" value="Type_II_TA_system_RNase"/>
</dbReference>
<dbReference type="PANTHER" id="PTHR33653:SF1">
    <property type="entry name" value="RIBONUCLEASE VAPC2"/>
    <property type="match status" value="1"/>
</dbReference>
<evidence type="ECO:0000256" key="1">
    <source>
        <dbReference type="ARBA" id="ARBA00001946"/>
    </source>
</evidence>
<dbReference type="SUPFAM" id="SSF88723">
    <property type="entry name" value="PIN domain-like"/>
    <property type="match status" value="1"/>
</dbReference>
<dbReference type="HAMAP" id="MF_00265">
    <property type="entry name" value="VapC_Nob1"/>
    <property type="match status" value="1"/>
</dbReference>
<evidence type="ECO:0000259" key="9">
    <source>
        <dbReference type="Pfam" id="PF01850"/>
    </source>
</evidence>
<proteinExistence type="inferred from homology"/>
<dbReference type="Pfam" id="PF01850">
    <property type="entry name" value="PIN"/>
    <property type="match status" value="1"/>
</dbReference>
<keyword evidence="8" id="KW-0800">Toxin</keyword>
<name>A0ABW4I9C2_9SPHI</name>
<dbReference type="InterPro" id="IPR029060">
    <property type="entry name" value="PIN-like_dom_sf"/>
</dbReference>
<evidence type="ECO:0000313" key="11">
    <source>
        <dbReference type="Proteomes" id="UP001597118"/>
    </source>
</evidence>
<protein>
    <recommendedName>
        <fullName evidence="8">Ribonuclease VapC</fullName>
        <shortName evidence="8">RNase VapC</shortName>
        <ecNumber evidence="8">3.1.-.-</ecNumber>
    </recommendedName>
    <alternativeName>
        <fullName evidence="8">Toxin VapC</fullName>
    </alternativeName>
</protein>
<evidence type="ECO:0000256" key="8">
    <source>
        <dbReference type="HAMAP-Rule" id="MF_00265"/>
    </source>
</evidence>
<dbReference type="RefSeq" id="WP_379660978.1">
    <property type="nucleotide sequence ID" value="NZ_JBHUDG010000002.1"/>
</dbReference>
<keyword evidence="6 8" id="KW-0460">Magnesium</keyword>
<comment type="similarity">
    <text evidence="7 8">Belongs to the PINc/VapC protein family.</text>
</comment>
<feature type="binding site" evidence="8">
    <location>
        <position position="4"/>
    </location>
    <ligand>
        <name>Mg(2+)</name>
        <dbReference type="ChEBI" id="CHEBI:18420"/>
    </ligand>
</feature>
<evidence type="ECO:0000256" key="7">
    <source>
        <dbReference type="ARBA" id="ARBA00038093"/>
    </source>
</evidence>
<evidence type="ECO:0000256" key="2">
    <source>
        <dbReference type="ARBA" id="ARBA00022649"/>
    </source>
</evidence>
<dbReference type="CDD" id="cd09881">
    <property type="entry name" value="PIN_VapC4-5_FitB-like"/>
    <property type="match status" value="1"/>
</dbReference>
<gene>
    <name evidence="8" type="primary">vapC</name>
    <name evidence="10" type="ORF">ACFSAH_01830</name>
</gene>
<organism evidence="10 11">
    <name type="scientific">Pseudopedobacter beijingensis</name>
    <dbReference type="NCBI Taxonomy" id="1207056"/>
    <lineage>
        <taxon>Bacteria</taxon>
        <taxon>Pseudomonadati</taxon>
        <taxon>Bacteroidota</taxon>
        <taxon>Sphingobacteriia</taxon>
        <taxon>Sphingobacteriales</taxon>
        <taxon>Sphingobacteriaceae</taxon>
        <taxon>Pseudopedobacter</taxon>
    </lineage>
</organism>
<comment type="function">
    <text evidence="8">Toxic component of a toxin-antitoxin (TA) system. An RNase.</text>
</comment>
<keyword evidence="11" id="KW-1185">Reference proteome</keyword>
<dbReference type="Gene3D" id="3.40.50.1010">
    <property type="entry name" value="5'-nuclease"/>
    <property type="match status" value="1"/>
</dbReference>
<dbReference type="InterPro" id="IPR022907">
    <property type="entry name" value="VapC_family"/>
</dbReference>
<dbReference type="EMBL" id="JBHUDG010000002">
    <property type="protein sequence ID" value="MFD1628594.1"/>
    <property type="molecule type" value="Genomic_DNA"/>
</dbReference>
<keyword evidence="4 8" id="KW-0479">Metal-binding</keyword>
<comment type="cofactor">
    <cofactor evidence="1 8">
        <name>Mg(2+)</name>
        <dbReference type="ChEBI" id="CHEBI:18420"/>
    </cofactor>
</comment>
<keyword evidence="3 8" id="KW-0540">Nuclease</keyword>
<evidence type="ECO:0000313" key="10">
    <source>
        <dbReference type="EMBL" id="MFD1628594.1"/>
    </source>
</evidence>
<keyword evidence="2 8" id="KW-1277">Toxin-antitoxin system</keyword>
<accession>A0ABW4I9C2</accession>
<reference evidence="11" key="1">
    <citation type="journal article" date="2019" name="Int. J. Syst. Evol. Microbiol.">
        <title>The Global Catalogue of Microorganisms (GCM) 10K type strain sequencing project: providing services to taxonomists for standard genome sequencing and annotation.</title>
        <authorList>
            <consortium name="The Broad Institute Genomics Platform"/>
            <consortium name="The Broad Institute Genome Sequencing Center for Infectious Disease"/>
            <person name="Wu L."/>
            <person name="Ma J."/>
        </authorList>
    </citation>
    <scope>NUCLEOTIDE SEQUENCE [LARGE SCALE GENOMIC DNA]</scope>
    <source>
        <strain evidence="11">CCUG 53762</strain>
    </source>
</reference>
<keyword evidence="5 8" id="KW-0378">Hydrolase</keyword>
<dbReference type="InterPro" id="IPR002716">
    <property type="entry name" value="PIN_dom"/>
</dbReference>
<dbReference type="Proteomes" id="UP001597118">
    <property type="component" value="Unassembled WGS sequence"/>
</dbReference>
<feature type="binding site" evidence="8">
    <location>
        <position position="92"/>
    </location>
    <ligand>
        <name>Mg(2+)</name>
        <dbReference type="ChEBI" id="CHEBI:18420"/>
    </ligand>
</feature>
<sequence>MVIDTSIFIDHLRAKDKHTTTLYLLPENPEIYISTVTLYELYMGATTKEKENDIKILTEDLIKLDFTKEIASKSAFLYHFLRKKNKMIEFRDIFIAATCIVNDLPLLTHNRKHFIRIEGLKLI</sequence>
<dbReference type="EC" id="3.1.-.-" evidence="8"/>
<comment type="caution">
    <text evidence="10">The sequence shown here is derived from an EMBL/GenBank/DDBJ whole genome shotgun (WGS) entry which is preliminary data.</text>
</comment>
<evidence type="ECO:0000256" key="3">
    <source>
        <dbReference type="ARBA" id="ARBA00022722"/>
    </source>
</evidence>
<evidence type="ECO:0000256" key="6">
    <source>
        <dbReference type="ARBA" id="ARBA00022842"/>
    </source>
</evidence>
<dbReference type="PANTHER" id="PTHR33653">
    <property type="entry name" value="RIBONUCLEASE VAPC2"/>
    <property type="match status" value="1"/>
</dbReference>
<feature type="domain" description="PIN" evidence="9">
    <location>
        <begin position="1"/>
        <end position="118"/>
    </location>
</feature>